<dbReference type="GO" id="GO:0004622">
    <property type="term" value="F:phosphatidylcholine lysophospholipase activity"/>
    <property type="evidence" value="ECO:0007669"/>
    <property type="project" value="TreeGrafter"/>
</dbReference>
<dbReference type="Gene3D" id="3.40.50.1110">
    <property type="entry name" value="SGNH hydrolase"/>
    <property type="match status" value="1"/>
</dbReference>
<dbReference type="PANTHER" id="PTHR30383:SF19">
    <property type="entry name" value="FIBRONECTIN TYPE-III DOMAIN-CONTAINING PROTEIN"/>
    <property type="match status" value="1"/>
</dbReference>
<evidence type="ECO:0000313" key="2">
    <source>
        <dbReference type="EMBL" id="OAA73822.1"/>
    </source>
</evidence>
<dbReference type="CDD" id="cd00229">
    <property type="entry name" value="SGNH_hydrolase"/>
    <property type="match status" value="1"/>
</dbReference>
<dbReference type="InterPro" id="IPR013830">
    <property type="entry name" value="SGNH_hydro"/>
</dbReference>
<sequence>MPPRQKSLRILCFGDSLTQGFFSFGMGEHPYSSRLAERLRAALPEGMNVEIRTSVTARPYDWVITLGGTNDIAMGCHVDDTFKSLRNIWQLALSRRCNILAMTVPETHGDFAMIERKRADLNGRILSYEAENYYAFDLHAKIPYKALNYNQRQAYWDDGVHLTEEGYDWMGDHVADALIPLIIGTDATKFEEEEEVPKNISRGYVVVRKQDLD</sequence>
<accession>A0A162JU35</accession>
<feature type="domain" description="SGNH hydrolase-type esterase" evidence="1">
    <location>
        <begin position="12"/>
        <end position="168"/>
    </location>
</feature>
<proteinExistence type="predicted"/>
<dbReference type="SUPFAM" id="SSF52266">
    <property type="entry name" value="SGNH hydrolase"/>
    <property type="match status" value="1"/>
</dbReference>
<name>A0A162JU35_CORFA</name>
<evidence type="ECO:0000259" key="1">
    <source>
        <dbReference type="Pfam" id="PF13472"/>
    </source>
</evidence>
<keyword evidence="3" id="KW-1185">Reference proteome</keyword>
<comment type="caution">
    <text evidence="2">The sequence shown here is derived from an EMBL/GenBank/DDBJ whole genome shotgun (WGS) entry which is preliminary data.</text>
</comment>
<gene>
    <name evidence="2" type="ORF">ISF_00723</name>
</gene>
<dbReference type="InterPro" id="IPR051532">
    <property type="entry name" value="Ester_Hydrolysis_Enzymes"/>
</dbReference>
<reference evidence="2 3" key="1">
    <citation type="journal article" date="2016" name="Genome Biol. Evol.">
        <title>Divergent and convergent evolution of fungal pathogenicity.</title>
        <authorList>
            <person name="Shang Y."/>
            <person name="Xiao G."/>
            <person name="Zheng P."/>
            <person name="Cen K."/>
            <person name="Zhan S."/>
            <person name="Wang C."/>
        </authorList>
    </citation>
    <scope>NUCLEOTIDE SEQUENCE [LARGE SCALE GENOMIC DNA]</scope>
    <source>
        <strain evidence="2 3">ARSEF 2679</strain>
    </source>
</reference>
<dbReference type="GeneID" id="30017015"/>
<dbReference type="RefSeq" id="XP_018708780.1">
    <property type="nucleotide sequence ID" value="XM_018844330.1"/>
</dbReference>
<dbReference type="AlphaFoldDB" id="A0A162JU35"/>
<organism evidence="2 3">
    <name type="scientific">Cordyceps fumosorosea (strain ARSEF 2679)</name>
    <name type="common">Isaria fumosorosea</name>
    <dbReference type="NCBI Taxonomy" id="1081104"/>
    <lineage>
        <taxon>Eukaryota</taxon>
        <taxon>Fungi</taxon>
        <taxon>Dikarya</taxon>
        <taxon>Ascomycota</taxon>
        <taxon>Pezizomycotina</taxon>
        <taxon>Sordariomycetes</taxon>
        <taxon>Hypocreomycetidae</taxon>
        <taxon>Hypocreales</taxon>
        <taxon>Cordycipitaceae</taxon>
        <taxon>Cordyceps</taxon>
    </lineage>
</organism>
<dbReference type="EMBL" id="AZHB01000001">
    <property type="protein sequence ID" value="OAA73822.1"/>
    <property type="molecule type" value="Genomic_DNA"/>
</dbReference>
<dbReference type="OrthoDB" id="408760at2759"/>
<dbReference type="PANTHER" id="PTHR30383">
    <property type="entry name" value="THIOESTERASE 1/PROTEASE 1/LYSOPHOSPHOLIPASE L1"/>
    <property type="match status" value="1"/>
</dbReference>
<dbReference type="Proteomes" id="UP000076744">
    <property type="component" value="Unassembled WGS sequence"/>
</dbReference>
<dbReference type="Pfam" id="PF13472">
    <property type="entry name" value="Lipase_GDSL_2"/>
    <property type="match status" value="1"/>
</dbReference>
<dbReference type="InterPro" id="IPR036514">
    <property type="entry name" value="SGNH_hydro_sf"/>
</dbReference>
<protein>
    <submittedName>
        <fullName evidence="2">Esterase, SGNH hydrolase-type</fullName>
    </submittedName>
</protein>
<keyword evidence="2" id="KW-0378">Hydrolase</keyword>
<evidence type="ECO:0000313" key="3">
    <source>
        <dbReference type="Proteomes" id="UP000076744"/>
    </source>
</evidence>